<evidence type="ECO:0000259" key="5">
    <source>
        <dbReference type="PROSITE" id="PS50850"/>
    </source>
</evidence>
<feature type="transmembrane region" description="Helical" evidence="4">
    <location>
        <begin position="345"/>
        <end position="367"/>
    </location>
</feature>
<dbReference type="Gene3D" id="1.20.1250.20">
    <property type="entry name" value="MFS general substrate transporter like domains"/>
    <property type="match status" value="2"/>
</dbReference>
<feature type="transmembrane region" description="Helical" evidence="4">
    <location>
        <begin position="177"/>
        <end position="199"/>
    </location>
</feature>
<dbReference type="Proteomes" id="UP000181686">
    <property type="component" value="Unassembled WGS sequence"/>
</dbReference>
<evidence type="ECO:0000256" key="1">
    <source>
        <dbReference type="ARBA" id="ARBA00022692"/>
    </source>
</evidence>
<dbReference type="Proteomes" id="UP000182654">
    <property type="component" value="Chromosome I"/>
</dbReference>
<evidence type="ECO:0000256" key="2">
    <source>
        <dbReference type="ARBA" id="ARBA00022989"/>
    </source>
</evidence>
<dbReference type="InterPro" id="IPR011701">
    <property type="entry name" value="MFS"/>
</dbReference>
<evidence type="ECO:0000313" key="6">
    <source>
        <dbReference type="EMBL" id="OIN13592.1"/>
    </source>
</evidence>
<dbReference type="CDD" id="cd17478">
    <property type="entry name" value="MFS_FsR"/>
    <property type="match status" value="1"/>
</dbReference>
<dbReference type="RefSeq" id="WP_071487896.1">
    <property type="nucleotide sequence ID" value="NZ_CP089519.1"/>
</dbReference>
<feature type="transmembrane region" description="Helical" evidence="4">
    <location>
        <begin position="90"/>
        <end position="123"/>
    </location>
</feature>
<dbReference type="EMBL" id="LT629708">
    <property type="protein sequence ID" value="SDO47562.1"/>
    <property type="molecule type" value="Genomic_DNA"/>
</dbReference>
<protein>
    <submittedName>
        <fullName evidence="6 7">Fosmidomycin resistance protein</fullName>
    </submittedName>
</protein>
<dbReference type="PANTHER" id="PTHR43129">
    <property type="entry name" value="FOSMIDOMYCIN RESISTANCE PROTEIN"/>
    <property type="match status" value="1"/>
</dbReference>
<keyword evidence="9" id="KW-1185">Reference proteome</keyword>
<dbReference type="GO" id="GO:0005886">
    <property type="term" value="C:plasma membrane"/>
    <property type="evidence" value="ECO:0007669"/>
    <property type="project" value="TreeGrafter"/>
</dbReference>
<proteinExistence type="predicted"/>
<evidence type="ECO:0000313" key="7">
    <source>
        <dbReference type="EMBL" id="SDO47562.1"/>
    </source>
</evidence>
<dbReference type="InterPro" id="IPR020846">
    <property type="entry name" value="MFS_dom"/>
</dbReference>
<accession>A0A1H0JVQ3</accession>
<evidence type="ECO:0000256" key="3">
    <source>
        <dbReference type="ARBA" id="ARBA00023136"/>
    </source>
</evidence>
<feature type="transmembrane region" description="Helical" evidence="4">
    <location>
        <begin position="223"/>
        <end position="241"/>
    </location>
</feature>
<evidence type="ECO:0000256" key="4">
    <source>
        <dbReference type="SAM" id="Phobius"/>
    </source>
</evidence>
<reference evidence="7 9" key="2">
    <citation type="submission" date="2016-10" db="EMBL/GenBank/DDBJ databases">
        <authorList>
            <person name="Varghese N."/>
            <person name="Submissions S."/>
        </authorList>
    </citation>
    <scope>NUCLEOTIDE SEQUENCE [LARGE SCALE GENOMIC DNA]</scope>
    <source>
        <strain evidence="7 9">BS2774</strain>
    </source>
</reference>
<sequence>MSTLTASPAAATTAPQASPLVMRILGACALAHLINDLIQAVLPSIYPMLKANYGLTFTQVGLITLTFQLTASLLQPWIGYHTDRHPKPWLLPAGMVCTLVGILMLAFVGSFPAILLAAGLVGVGSSTFHPETSRVARLASGGRYGLAQSTFQVGGNTGSALGPLLAAAIIIPYGQGHIAWFGLFAVFAILVLYGLSRWYRHHLNLFKLKQGGKATHGLSKGRVTFALVVLAVLVFSKYWYMTSLTSYFTFYLIEKFQLSVASSQMYLFLFLGAVAVGTFAGGPIGDKIGRKKVIWFSILGAAPFTLALPYVDLFWTAVLSVVIGFIIASAFSAIVVYAQELVPGNVGMIAGIFFGLMFGFSGIGAALLGLLADTHGIEYVYKLCSFLPLVGILTLLLPSTKGA</sequence>
<feature type="transmembrane region" description="Helical" evidence="4">
    <location>
        <begin position="54"/>
        <end position="78"/>
    </location>
</feature>
<dbReference type="EMBL" id="MDGK01000003">
    <property type="protein sequence ID" value="OIN13592.1"/>
    <property type="molecule type" value="Genomic_DNA"/>
</dbReference>
<keyword evidence="1 4" id="KW-0812">Transmembrane</keyword>
<dbReference type="Pfam" id="PF07690">
    <property type="entry name" value="MFS_1"/>
    <property type="match status" value="1"/>
</dbReference>
<dbReference type="PROSITE" id="PS50850">
    <property type="entry name" value="MFS"/>
    <property type="match status" value="1"/>
</dbReference>
<name>A0A1H0JVQ3_9PSED</name>
<dbReference type="InterPro" id="IPR036259">
    <property type="entry name" value="MFS_trans_sf"/>
</dbReference>
<feature type="transmembrane region" description="Helical" evidence="4">
    <location>
        <begin position="293"/>
        <end position="311"/>
    </location>
</feature>
<dbReference type="SUPFAM" id="SSF103473">
    <property type="entry name" value="MFS general substrate transporter"/>
    <property type="match status" value="1"/>
</dbReference>
<dbReference type="PANTHER" id="PTHR43129:SF1">
    <property type="entry name" value="FOSMIDOMYCIN RESISTANCE PROTEIN"/>
    <property type="match status" value="1"/>
</dbReference>
<dbReference type="GO" id="GO:0022857">
    <property type="term" value="F:transmembrane transporter activity"/>
    <property type="evidence" value="ECO:0007669"/>
    <property type="project" value="InterPro"/>
</dbReference>
<gene>
    <name evidence="6" type="ORF">BFN10_00120</name>
    <name evidence="7" type="ORF">SAMN04490184_0655</name>
</gene>
<feature type="transmembrane region" description="Helical" evidence="4">
    <location>
        <begin position="317"/>
        <end position="338"/>
    </location>
</feature>
<feature type="transmembrane region" description="Helical" evidence="4">
    <location>
        <begin position="379"/>
        <end position="397"/>
    </location>
</feature>
<dbReference type="AlphaFoldDB" id="A0A1H0JVQ3"/>
<feature type="domain" description="Major facilitator superfamily (MFS) profile" evidence="5">
    <location>
        <begin position="24"/>
        <end position="403"/>
    </location>
</feature>
<feature type="transmembrane region" description="Helical" evidence="4">
    <location>
        <begin position="261"/>
        <end position="281"/>
    </location>
</feature>
<evidence type="ECO:0000313" key="8">
    <source>
        <dbReference type="Proteomes" id="UP000181686"/>
    </source>
</evidence>
<keyword evidence="2 4" id="KW-1133">Transmembrane helix</keyword>
<feature type="transmembrane region" description="Helical" evidence="4">
    <location>
        <begin position="20"/>
        <end position="42"/>
    </location>
</feature>
<keyword evidence="3 4" id="KW-0472">Membrane</keyword>
<reference evidence="6 8" key="1">
    <citation type="submission" date="2016-08" db="EMBL/GenBank/DDBJ databases">
        <title>Draft genome sequence of the type strain of Pseudomonas extremorientalis LMG 19695T isolated from drinking water reservoir.</title>
        <authorList>
            <person name="Tambong J.T."/>
        </authorList>
    </citation>
    <scope>NUCLEOTIDE SEQUENCE [LARGE SCALE GENOMIC DNA]</scope>
    <source>
        <strain evidence="6 8">LMG 19695</strain>
    </source>
</reference>
<evidence type="ECO:0000313" key="9">
    <source>
        <dbReference type="Proteomes" id="UP000182654"/>
    </source>
</evidence>
<organism evidence="6 8">
    <name type="scientific">Pseudomonas extremorientalis</name>
    <dbReference type="NCBI Taxonomy" id="169669"/>
    <lineage>
        <taxon>Bacteria</taxon>
        <taxon>Pseudomonadati</taxon>
        <taxon>Pseudomonadota</taxon>
        <taxon>Gammaproteobacteria</taxon>
        <taxon>Pseudomonadales</taxon>
        <taxon>Pseudomonadaceae</taxon>
        <taxon>Pseudomonas</taxon>
    </lineage>
</organism>